<evidence type="ECO:0000259" key="14">
    <source>
        <dbReference type="Pfam" id="PF04039"/>
    </source>
</evidence>
<dbReference type="InterPro" id="IPR007182">
    <property type="entry name" value="MnhB"/>
</dbReference>
<feature type="transmembrane region" description="Helical" evidence="11">
    <location>
        <begin position="653"/>
        <end position="671"/>
    </location>
</feature>
<feature type="domain" description="NADH:quinone oxidoreductase/Mrp antiporter transmembrane" evidence="12">
    <location>
        <begin position="126"/>
        <end position="425"/>
    </location>
</feature>
<gene>
    <name evidence="17" type="ORF">J2S70_001089</name>
</gene>
<dbReference type="Proteomes" id="UP001243212">
    <property type="component" value="Unassembled WGS sequence"/>
</dbReference>
<keyword evidence="7" id="KW-0406">Ion transport</keyword>
<evidence type="ECO:0000313" key="18">
    <source>
        <dbReference type="Proteomes" id="UP001243212"/>
    </source>
</evidence>
<protein>
    <submittedName>
        <fullName evidence="17">Multicomponent Na+:H+ antiporter subunit A</fullName>
    </submittedName>
</protein>
<feature type="transmembrane region" description="Helical" evidence="11">
    <location>
        <begin position="748"/>
        <end position="767"/>
    </location>
</feature>
<feature type="transmembrane region" description="Helical" evidence="11">
    <location>
        <begin position="332"/>
        <end position="354"/>
    </location>
</feature>
<evidence type="ECO:0000259" key="13">
    <source>
        <dbReference type="Pfam" id="PF00662"/>
    </source>
</evidence>
<feature type="transmembrane region" description="Helical" evidence="11">
    <location>
        <begin position="73"/>
        <end position="92"/>
    </location>
</feature>
<feature type="transmembrane region" description="Helical" evidence="11">
    <location>
        <begin position="842"/>
        <end position="861"/>
    </location>
</feature>
<feature type="transmembrane region" description="Helical" evidence="11">
    <location>
        <begin position="500"/>
        <end position="524"/>
    </location>
</feature>
<dbReference type="InterPro" id="IPR001750">
    <property type="entry name" value="ND/Mrp_TM"/>
</dbReference>
<evidence type="ECO:0000256" key="6">
    <source>
        <dbReference type="ARBA" id="ARBA00022989"/>
    </source>
</evidence>
<feature type="transmembrane region" description="Helical" evidence="11">
    <location>
        <begin position="604"/>
        <end position="622"/>
    </location>
</feature>
<name>A0ABT9NGH8_9ACTO</name>
<evidence type="ECO:0000256" key="9">
    <source>
        <dbReference type="RuleBase" id="RU000320"/>
    </source>
</evidence>
<feature type="transmembrane region" description="Helical" evidence="11">
    <location>
        <begin position="867"/>
        <end position="886"/>
    </location>
</feature>
<feature type="domain" description="Na+/H+ antiporter MnhB subunit-related protein" evidence="14">
    <location>
        <begin position="839"/>
        <end position="962"/>
    </location>
</feature>
<evidence type="ECO:0000259" key="12">
    <source>
        <dbReference type="Pfam" id="PF00361"/>
    </source>
</evidence>
<feature type="transmembrane region" description="Helical" evidence="11">
    <location>
        <begin position="568"/>
        <end position="592"/>
    </location>
</feature>
<feature type="transmembrane region" description="Helical" evidence="11">
    <location>
        <begin position="416"/>
        <end position="437"/>
    </location>
</feature>
<keyword evidence="18" id="KW-1185">Reference proteome</keyword>
<evidence type="ECO:0000256" key="8">
    <source>
        <dbReference type="ARBA" id="ARBA00023136"/>
    </source>
</evidence>
<evidence type="ECO:0000256" key="11">
    <source>
        <dbReference type="SAM" id="Phobius"/>
    </source>
</evidence>
<keyword evidence="5 9" id="KW-0812">Transmembrane</keyword>
<dbReference type="RefSeq" id="WP_307682725.1">
    <property type="nucleotide sequence ID" value="NZ_JAUSQX010000001.1"/>
</dbReference>
<dbReference type="InterPro" id="IPR050616">
    <property type="entry name" value="CPA3_Na-H_Antiporter_A"/>
</dbReference>
<dbReference type="Pfam" id="PF04039">
    <property type="entry name" value="MnhB"/>
    <property type="match status" value="1"/>
</dbReference>
<dbReference type="Pfam" id="PF00662">
    <property type="entry name" value="Proton_antipo_N"/>
    <property type="match status" value="1"/>
</dbReference>
<comment type="caution">
    <text evidence="17">The sequence shown here is derived from an EMBL/GenBank/DDBJ whole genome shotgun (WGS) entry which is preliminary data.</text>
</comment>
<evidence type="ECO:0000256" key="2">
    <source>
        <dbReference type="ARBA" id="ARBA00022448"/>
    </source>
</evidence>
<evidence type="ECO:0000256" key="5">
    <source>
        <dbReference type="ARBA" id="ARBA00022692"/>
    </source>
</evidence>
<keyword evidence="2" id="KW-0813">Transport</keyword>
<dbReference type="PRINTS" id="PR01434">
    <property type="entry name" value="NADHDHGNASE5"/>
</dbReference>
<keyword evidence="6 11" id="KW-1133">Transmembrane helix</keyword>
<feature type="transmembrane region" description="Helical" evidence="11">
    <location>
        <begin position="375"/>
        <end position="396"/>
    </location>
</feature>
<accession>A0ABT9NGH8</accession>
<dbReference type="PANTHER" id="PTHR43373">
    <property type="entry name" value="NA(+)/H(+) ANTIPORTER SUBUNIT"/>
    <property type="match status" value="1"/>
</dbReference>
<keyword evidence="3" id="KW-0050">Antiport</keyword>
<feature type="transmembrane region" description="Helical" evidence="11">
    <location>
        <begin position="277"/>
        <end position="295"/>
    </location>
</feature>
<comment type="subcellular location">
    <subcellularLocation>
        <location evidence="1">Cell membrane</location>
        <topology evidence="1">Multi-pass membrane protein</topology>
    </subcellularLocation>
    <subcellularLocation>
        <location evidence="9">Membrane</location>
        <topology evidence="9">Multi-pass membrane protein</topology>
    </subcellularLocation>
</comment>
<evidence type="ECO:0000256" key="3">
    <source>
        <dbReference type="ARBA" id="ARBA00022449"/>
    </source>
</evidence>
<proteinExistence type="predicted"/>
<feature type="domain" description="MrpA C-terminal/MbhD" evidence="15">
    <location>
        <begin position="612"/>
        <end position="676"/>
    </location>
</feature>
<feature type="transmembrane region" description="Helical" evidence="11">
    <location>
        <begin position="629"/>
        <end position="647"/>
    </location>
</feature>
<feature type="transmembrane region" description="Helical" evidence="11">
    <location>
        <begin position="691"/>
        <end position="711"/>
    </location>
</feature>
<evidence type="ECO:0000313" key="17">
    <source>
        <dbReference type="EMBL" id="MDP9806507.1"/>
    </source>
</evidence>
<feature type="compositionally biased region" description="Basic and acidic residues" evidence="10">
    <location>
        <begin position="987"/>
        <end position="1028"/>
    </location>
</feature>
<evidence type="ECO:0000256" key="1">
    <source>
        <dbReference type="ARBA" id="ARBA00004651"/>
    </source>
</evidence>
<dbReference type="Pfam" id="PF00361">
    <property type="entry name" value="Proton_antipo_M"/>
    <property type="match status" value="1"/>
</dbReference>
<dbReference type="InterPro" id="IPR046806">
    <property type="entry name" value="MrpA_C/MbhE"/>
</dbReference>
<dbReference type="PANTHER" id="PTHR43373:SF1">
    <property type="entry name" value="NA(+)_H(+) ANTIPORTER SUBUNIT A"/>
    <property type="match status" value="1"/>
</dbReference>
<feature type="transmembrane region" description="Helical" evidence="11">
    <location>
        <begin position="161"/>
        <end position="182"/>
    </location>
</feature>
<evidence type="ECO:0000256" key="10">
    <source>
        <dbReference type="SAM" id="MobiDB-lite"/>
    </source>
</evidence>
<feature type="transmembrane region" description="Helical" evidence="11">
    <location>
        <begin position="307"/>
        <end position="326"/>
    </location>
</feature>
<feature type="compositionally biased region" description="Polar residues" evidence="10">
    <location>
        <begin position="1103"/>
        <end position="1118"/>
    </location>
</feature>
<feature type="domain" description="MrpA C-terminal/MbhE" evidence="16">
    <location>
        <begin position="693"/>
        <end position="765"/>
    </location>
</feature>
<feature type="compositionally biased region" description="Low complexity" evidence="10">
    <location>
        <begin position="1071"/>
        <end position="1080"/>
    </location>
</feature>
<feature type="transmembrane region" description="Helical" evidence="11">
    <location>
        <begin position="941"/>
        <end position="965"/>
    </location>
</feature>
<dbReference type="Pfam" id="PF20501">
    <property type="entry name" value="MbhE"/>
    <property type="match status" value="1"/>
</dbReference>
<dbReference type="EMBL" id="JAUSQX010000001">
    <property type="protein sequence ID" value="MDP9806507.1"/>
    <property type="molecule type" value="Genomic_DNA"/>
</dbReference>
<keyword evidence="8 11" id="KW-0472">Membrane</keyword>
<feature type="region of interest" description="Disordered" evidence="10">
    <location>
        <begin position="981"/>
        <end position="1127"/>
    </location>
</feature>
<dbReference type="InterPro" id="IPR001516">
    <property type="entry name" value="Proton_antipo_N"/>
</dbReference>
<organism evidence="17 18">
    <name type="scientific">Trueperella bonasi</name>
    <dbReference type="NCBI Taxonomy" id="312286"/>
    <lineage>
        <taxon>Bacteria</taxon>
        <taxon>Bacillati</taxon>
        <taxon>Actinomycetota</taxon>
        <taxon>Actinomycetes</taxon>
        <taxon>Actinomycetales</taxon>
        <taxon>Actinomycetaceae</taxon>
        <taxon>Trueperella</taxon>
    </lineage>
</organism>
<evidence type="ECO:0000256" key="4">
    <source>
        <dbReference type="ARBA" id="ARBA00022475"/>
    </source>
</evidence>
<evidence type="ECO:0000256" key="7">
    <source>
        <dbReference type="ARBA" id="ARBA00023065"/>
    </source>
</evidence>
<feature type="transmembrane region" description="Helical" evidence="11">
    <location>
        <begin position="906"/>
        <end position="929"/>
    </location>
</feature>
<feature type="transmembrane region" description="Helical" evidence="11">
    <location>
        <begin position="104"/>
        <end position="122"/>
    </location>
</feature>
<dbReference type="Pfam" id="PF13244">
    <property type="entry name" value="MbhD"/>
    <property type="match status" value="1"/>
</dbReference>
<feature type="domain" description="NADH-Ubiquinone oxidoreductase (complex I) chain 5 N-terminal" evidence="13">
    <location>
        <begin position="57"/>
        <end position="107"/>
    </location>
</feature>
<reference evidence="17 18" key="1">
    <citation type="submission" date="2023-07" db="EMBL/GenBank/DDBJ databases">
        <title>Sequencing the genomes of 1000 actinobacteria strains.</title>
        <authorList>
            <person name="Klenk H.-P."/>
        </authorList>
    </citation>
    <scope>NUCLEOTIDE SEQUENCE [LARGE SCALE GENOMIC DNA]</scope>
    <source>
        <strain evidence="17 18">DSM 17163</strain>
    </source>
</reference>
<dbReference type="NCBIfam" id="NF009284">
    <property type="entry name" value="PRK12644.1"/>
    <property type="match status" value="1"/>
</dbReference>
<feature type="transmembrane region" description="Helical" evidence="11">
    <location>
        <begin position="457"/>
        <end position="480"/>
    </location>
</feature>
<evidence type="ECO:0000259" key="15">
    <source>
        <dbReference type="Pfam" id="PF13244"/>
    </source>
</evidence>
<evidence type="ECO:0000259" key="16">
    <source>
        <dbReference type="Pfam" id="PF20501"/>
    </source>
</evidence>
<dbReference type="InterPro" id="IPR025383">
    <property type="entry name" value="MrpA_C/MbhD"/>
</dbReference>
<feature type="transmembrane region" description="Helical" evidence="11">
    <location>
        <begin position="128"/>
        <end position="149"/>
    </location>
</feature>
<keyword evidence="4" id="KW-1003">Cell membrane</keyword>
<sequence>MLILLAAFAIGALAAPIIMRRGRLGYVILSLIPLASFVFLAMQGSRVLSGDFPTESWAWVPQLSLELTFRLDHLAWVMSLIVTGVGAAVLFYCSRYFSAAASGMGRFAGVFVAFAGAMLGLVTTDNTLALYLFWELTSVFSFLLIGFNYEKRSSRRAAGQAFITTTFGGLAMLVGIITLGNIPGGSYSLTELIESAQAGTLGVAPIAANSTPSGVIVAAVVLILLGAMGKSAIIPFHFWLPAAMAAPTPTSAYLHAAAMVKAGVYLVARLAPGFSDIAAWRWMILIGGIGTLLLGGYRALKQHDLKLVLAFGTVSQLGLIMIMVGYGTPAMLLAGLGMLVAHSMFKSTLFLAVGQVDWATGTRDLRELSGLGRQMPITSTAAALAGLSMAGFPGFAGFVAKEAALHALVGAGLVDTITLIAIAVGSAFTAAYTLRFWWGAFANKDGVADVKVKKRSWIMTTPVVGLSLGGLVFGIGAHWLDAVLSPHAQKIPGEAGHLVAWPGFGVPFVLTLVILAAGAAIFAARGPLERTLGNRHFPIAADATYHHMLDGLDNLSGRATAFTQRGSLPAYLSTIFTFTVGSVGIVLLVGDITGMIHLRAYDSIAQMFVVAVTVLAAVLAARARHRLKAVLLMGISGYGVALTYELYGAPDLALTQVLVETMSLVVFILVLRRLPQYFSNRPLRISRMWRIGLAGLFGAMTAVVGVLAAGARVHEPISLFFHDEAYQYGYGKNIVNVTLVDIRAWDTMGEISVVVAAAIGISSLLFIRDRGGRIDRFRNLQAPLTNVAGQVIRTSRDVESPFKRAGRTRRVEPAVTSPGRNRRWLEGTDQLPFWRRSVILEVGTRLIFHTIMIVSVFFLFSGHNAPGGGFAGGLLAGIALVLRYVAGGRYELGAAVPLHPGHLMGAGLVVAGISAVTPVLLGGTILQSAKIIVNLWGFGEVAIATAVFFDIGVYLVVVGLILDILRSLGAEIDRHGEVEGLDEEDYEIRPSQDERRETTDAREARDFDADEKREHVHGKDRADAREQELALVGSRAAEGSAEGTETQADAAVAAPSSPVEHDPDSPEVSDQAQRQALEAAEAVKDAQPDVVDLEEETVDPKTGLTTVATDPETTSGMQAVTDEEESS</sequence>